<keyword evidence="3" id="KW-0418">Kinase</keyword>
<keyword evidence="2" id="KW-0808">Transferase</keyword>
<dbReference type="Pfam" id="PF00294">
    <property type="entry name" value="PfkB"/>
    <property type="match status" value="1"/>
</dbReference>
<sequence>MTSETTPLTKRDATIEFDVLAIGNALVDVLAQEPDSFLADHSLVKGSMTLIDALHAEALYDAMAPGVEVSGGSAANTTVGISSFGGRSAFIGRVKDDQLGAVFAHDIRAAGVHYSTPATKAGPPSGRCLILVTPDAQRTMGTFLGSSSFLTPDDVDASLVQRSAVTYLEGYLWDEPDAKAAFIYAANLAHEAGRRVALSLSDAFVVDRHREEFLDLVEGHIDLLFANEVEICSLYETDDFDVALQRVSGHCEVAALTRGAKGAVIVSSDAVHIIDAAKASRVEDTTGAGDLFAAGFLYGFTHGYELAVCGHLGALAALEVIGHMGARPMVSLAELAAPLL</sequence>
<dbReference type="EMBL" id="CAEZWM010000207">
    <property type="protein sequence ID" value="CAB4669156.1"/>
    <property type="molecule type" value="Genomic_DNA"/>
</dbReference>
<evidence type="ECO:0000256" key="1">
    <source>
        <dbReference type="ARBA" id="ARBA00010688"/>
    </source>
</evidence>
<reference evidence="5" key="1">
    <citation type="submission" date="2020-05" db="EMBL/GenBank/DDBJ databases">
        <authorList>
            <person name="Chiriac C."/>
            <person name="Salcher M."/>
            <person name="Ghai R."/>
            <person name="Kavagutti S V."/>
        </authorList>
    </citation>
    <scope>NUCLEOTIDE SEQUENCE</scope>
</reference>
<dbReference type="AlphaFoldDB" id="A0A6J6M5A1"/>
<evidence type="ECO:0000256" key="2">
    <source>
        <dbReference type="ARBA" id="ARBA00022679"/>
    </source>
</evidence>
<evidence type="ECO:0000259" key="4">
    <source>
        <dbReference type="Pfam" id="PF00294"/>
    </source>
</evidence>
<evidence type="ECO:0000313" key="5">
    <source>
        <dbReference type="EMBL" id="CAB4669156.1"/>
    </source>
</evidence>
<dbReference type="InterPro" id="IPR029056">
    <property type="entry name" value="Ribokinase-like"/>
</dbReference>
<dbReference type="PANTHER" id="PTHR43320">
    <property type="entry name" value="SUGAR KINASE"/>
    <property type="match status" value="1"/>
</dbReference>
<dbReference type="InterPro" id="IPR011611">
    <property type="entry name" value="PfkB_dom"/>
</dbReference>
<dbReference type="InterPro" id="IPR052700">
    <property type="entry name" value="Carb_kinase_PfkB-like"/>
</dbReference>
<dbReference type="Gene3D" id="3.40.1190.20">
    <property type="match status" value="1"/>
</dbReference>
<organism evidence="5">
    <name type="scientific">freshwater metagenome</name>
    <dbReference type="NCBI Taxonomy" id="449393"/>
    <lineage>
        <taxon>unclassified sequences</taxon>
        <taxon>metagenomes</taxon>
        <taxon>ecological metagenomes</taxon>
    </lineage>
</organism>
<name>A0A6J6M5A1_9ZZZZ</name>
<gene>
    <name evidence="5" type="ORF">UFOPK2242_01359</name>
</gene>
<comment type="similarity">
    <text evidence="1">Belongs to the carbohydrate kinase PfkB family.</text>
</comment>
<dbReference type="PANTHER" id="PTHR43320:SF3">
    <property type="entry name" value="CARBOHYDRATE KINASE PFKB DOMAIN-CONTAINING PROTEIN"/>
    <property type="match status" value="1"/>
</dbReference>
<feature type="domain" description="Carbohydrate kinase PfkB" evidence="4">
    <location>
        <begin position="68"/>
        <end position="328"/>
    </location>
</feature>
<accession>A0A6J6M5A1</accession>
<evidence type="ECO:0000256" key="3">
    <source>
        <dbReference type="ARBA" id="ARBA00022777"/>
    </source>
</evidence>
<dbReference type="GO" id="GO:0016301">
    <property type="term" value="F:kinase activity"/>
    <property type="evidence" value="ECO:0007669"/>
    <property type="project" value="UniProtKB-KW"/>
</dbReference>
<dbReference type="CDD" id="cd01168">
    <property type="entry name" value="adenosine_kinase"/>
    <property type="match status" value="1"/>
</dbReference>
<dbReference type="SUPFAM" id="SSF53613">
    <property type="entry name" value="Ribokinase-like"/>
    <property type="match status" value="1"/>
</dbReference>
<protein>
    <submittedName>
        <fullName evidence="5">Unannotated protein</fullName>
    </submittedName>
</protein>
<dbReference type="Gene3D" id="3.30.1110.10">
    <property type="match status" value="1"/>
</dbReference>
<dbReference type="InterPro" id="IPR002173">
    <property type="entry name" value="Carboh/pur_kinase_PfkB_CS"/>
</dbReference>
<dbReference type="PROSITE" id="PS00584">
    <property type="entry name" value="PFKB_KINASES_2"/>
    <property type="match status" value="1"/>
</dbReference>
<proteinExistence type="inferred from homology"/>